<evidence type="ECO:0000256" key="3">
    <source>
        <dbReference type="ARBA" id="ARBA00022833"/>
    </source>
</evidence>
<comment type="function">
    <text evidence="5">Plays a role in endocytosis and trafficking to the vacuole. Functions with type I myosins to restore polarity of the actin cytoskeleton after NaCl stress.</text>
</comment>
<dbReference type="SUPFAM" id="SSF103657">
    <property type="entry name" value="BAR/IMD domain-like"/>
    <property type="match status" value="1"/>
</dbReference>
<dbReference type="Gene3D" id="3.30.60.20">
    <property type="match status" value="1"/>
</dbReference>
<dbReference type="PROSITE" id="PS50002">
    <property type="entry name" value="SH3"/>
    <property type="match status" value="2"/>
</dbReference>
<dbReference type="PANTHER" id="PTHR15735:SF21">
    <property type="entry name" value="PROTEIN NERVOUS WRECK"/>
    <property type="match status" value="1"/>
</dbReference>
<dbReference type="GO" id="GO:0030833">
    <property type="term" value="P:regulation of actin filament polymerization"/>
    <property type="evidence" value="ECO:0007669"/>
    <property type="project" value="TreeGrafter"/>
</dbReference>
<feature type="compositionally biased region" description="Low complexity" evidence="11">
    <location>
        <begin position="497"/>
        <end position="521"/>
    </location>
</feature>
<dbReference type="InterPro" id="IPR031160">
    <property type="entry name" value="F_BAR_dom"/>
</dbReference>
<dbReference type="GO" id="GO:0045010">
    <property type="term" value="P:actin nucleation"/>
    <property type="evidence" value="ECO:0007669"/>
    <property type="project" value="UniProtKB-ARBA"/>
</dbReference>
<dbReference type="InterPro" id="IPR036028">
    <property type="entry name" value="SH3-like_dom_sf"/>
</dbReference>
<dbReference type="PROSITE" id="PS50081">
    <property type="entry name" value="ZF_DAG_PE_2"/>
    <property type="match status" value="1"/>
</dbReference>
<dbReference type="GO" id="GO:0030864">
    <property type="term" value="C:cortical actin cytoskeleton"/>
    <property type="evidence" value="ECO:0007669"/>
    <property type="project" value="UniProtKB-ARBA"/>
</dbReference>
<keyword evidence="4 9" id="KW-0175">Coiled coil</keyword>
<dbReference type="InterPro" id="IPR020454">
    <property type="entry name" value="DAG/PE-bd"/>
</dbReference>
<feature type="compositionally biased region" description="Polar residues" evidence="11">
    <location>
        <begin position="460"/>
        <end position="494"/>
    </location>
</feature>
<keyword evidence="16" id="KW-1185">Reference proteome</keyword>
<dbReference type="Pfam" id="PF00130">
    <property type="entry name" value="C1_1"/>
    <property type="match status" value="1"/>
</dbReference>
<evidence type="ECO:0000256" key="11">
    <source>
        <dbReference type="SAM" id="MobiDB-lite"/>
    </source>
</evidence>
<dbReference type="CDD" id="cd00174">
    <property type="entry name" value="SH3"/>
    <property type="match status" value="1"/>
</dbReference>
<name>A0A9P6TEA9_9BASI</name>
<keyword evidence="3" id="KW-0862">Zinc</keyword>
<comment type="caution">
    <text evidence="15">The sequence shown here is derived from an EMBL/GenBank/DDBJ whole genome shotgun (WGS) entry which is preliminary data.</text>
</comment>
<dbReference type="SMART" id="SM00055">
    <property type="entry name" value="FCH"/>
    <property type="match status" value="1"/>
</dbReference>
<dbReference type="Pfam" id="PF14604">
    <property type="entry name" value="SH3_9"/>
    <property type="match status" value="2"/>
</dbReference>
<evidence type="ECO:0000259" key="12">
    <source>
        <dbReference type="PROSITE" id="PS50002"/>
    </source>
</evidence>
<evidence type="ECO:0000256" key="7">
    <source>
        <dbReference type="ARBA" id="ARBA00074946"/>
    </source>
</evidence>
<dbReference type="Gene3D" id="6.10.140.470">
    <property type="match status" value="1"/>
</dbReference>
<dbReference type="InterPro" id="IPR027267">
    <property type="entry name" value="AH/BAR_dom_sf"/>
</dbReference>
<dbReference type="PROSITE" id="PS51741">
    <property type="entry name" value="F_BAR"/>
    <property type="match status" value="1"/>
</dbReference>
<dbReference type="CDD" id="cd11912">
    <property type="entry name" value="SH3_Bzz1_1"/>
    <property type="match status" value="1"/>
</dbReference>
<dbReference type="FunFam" id="1.20.1270.60:FF:000060">
    <property type="entry name" value="Actin polymerization protein Bzz1"/>
    <property type="match status" value="1"/>
</dbReference>
<feature type="coiled-coil region" evidence="10">
    <location>
        <begin position="323"/>
        <end position="357"/>
    </location>
</feature>
<dbReference type="Pfam" id="PF25610">
    <property type="entry name" value="HR1_TOCA"/>
    <property type="match status" value="1"/>
</dbReference>
<evidence type="ECO:0000256" key="8">
    <source>
        <dbReference type="PROSITE-ProRule" id="PRU00192"/>
    </source>
</evidence>
<dbReference type="SUPFAM" id="SSF57889">
    <property type="entry name" value="Cysteine-rich domain"/>
    <property type="match status" value="1"/>
</dbReference>
<dbReference type="AlphaFoldDB" id="A0A9P6TEA9"/>
<feature type="domain" description="F-BAR" evidence="14">
    <location>
        <begin position="6"/>
        <end position="276"/>
    </location>
</feature>
<feature type="domain" description="SH3" evidence="12">
    <location>
        <begin position="599"/>
        <end position="659"/>
    </location>
</feature>
<dbReference type="Gene3D" id="2.30.30.40">
    <property type="entry name" value="SH3 Domains"/>
    <property type="match status" value="2"/>
</dbReference>
<feature type="coiled-coil region" evidence="10">
    <location>
        <begin position="94"/>
        <end position="139"/>
    </location>
</feature>
<feature type="domain" description="SH3" evidence="12">
    <location>
        <begin position="526"/>
        <end position="587"/>
    </location>
</feature>
<dbReference type="InterPro" id="IPR035459">
    <property type="entry name" value="Bzz1_SH3_1"/>
</dbReference>
<gene>
    <name evidence="15" type="ORF">CROQUDRAFT_653892</name>
</gene>
<dbReference type="InterPro" id="IPR001060">
    <property type="entry name" value="FCH_dom"/>
</dbReference>
<dbReference type="InterPro" id="IPR002219">
    <property type="entry name" value="PKC_DAG/PE"/>
</dbReference>
<evidence type="ECO:0000256" key="4">
    <source>
        <dbReference type="ARBA" id="ARBA00023054"/>
    </source>
</evidence>
<feature type="domain" description="Phorbol-ester/DAG-type" evidence="13">
    <location>
        <begin position="407"/>
        <end position="457"/>
    </location>
</feature>
<dbReference type="CDD" id="cd20824">
    <property type="entry name" value="C1_SpBZZ1-like"/>
    <property type="match status" value="1"/>
</dbReference>
<evidence type="ECO:0000256" key="2">
    <source>
        <dbReference type="ARBA" id="ARBA00022723"/>
    </source>
</evidence>
<evidence type="ECO:0000256" key="10">
    <source>
        <dbReference type="SAM" id="Coils"/>
    </source>
</evidence>
<keyword evidence="1 8" id="KW-0728">SH3 domain</keyword>
<keyword evidence="2" id="KW-0479">Metal-binding</keyword>
<dbReference type="InterPro" id="IPR057870">
    <property type="entry name" value="HR1_TOCA"/>
</dbReference>
<evidence type="ECO:0000256" key="5">
    <source>
        <dbReference type="ARBA" id="ARBA00054085"/>
    </source>
</evidence>
<accession>A0A9P6TEA9</accession>
<dbReference type="GO" id="GO:0046872">
    <property type="term" value="F:metal ion binding"/>
    <property type="evidence" value="ECO:0007669"/>
    <property type="project" value="UniProtKB-KW"/>
</dbReference>
<dbReference type="SUPFAM" id="SSF50044">
    <property type="entry name" value="SH3-domain"/>
    <property type="match status" value="2"/>
</dbReference>
<dbReference type="EMBL" id="MU167229">
    <property type="protein sequence ID" value="KAG0149316.1"/>
    <property type="molecule type" value="Genomic_DNA"/>
</dbReference>
<evidence type="ECO:0000313" key="16">
    <source>
        <dbReference type="Proteomes" id="UP000886653"/>
    </source>
</evidence>
<dbReference type="PROSITE" id="PS00479">
    <property type="entry name" value="ZF_DAG_PE_1"/>
    <property type="match status" value="1"/>
</dbReference>
<evidence type="ECO:0000313" key="15">
    <source>
        <dbReference type="EMBL" id="KAG0149316.1"/>
    </source>
</evidence>
<evidence type="ECO:0000256" key="6">
    <source>
        <dbReference type="ARBA" id="ARBA00061387"/>
    </source>
</evidence>
<comment type="similarity">
    <text evidence="6">Belongs to the BZZ1 family.</text>
</comment>
<proteinExistence type="inferred from homology"/>
<evidence type="ECO:0000256" key="9">
    <source>
        <dbReference type="PROSITE-ProRule" id="PRU01077"/>
    </source>
</evidence>
<evidence type="ECO:0000256" key="1">
    <source>
        <dbReference type="ARBA" id="ARBA00022443"/>
    </source>
</evidence>
<dbReference type="Gene3D" id="1.20.1270.60">
    <property type="entry name" value="Arfaptin homology (AH) domain/BAR domain"/>
    <property type="match status" value="1"/>
</dbReference>
<feature type="region of interest" description="Disordered" evidence="11">
    <location>
        <begin position="454"/>
        <end position="526"/>
    </location>
</feature>
<dbReference type="Proteomes" id="UP000886653">
    <property type="component" value="Unassembled WGS sequence"/>
</dbReference>
<dbReference type="PANTHER" id="PTHR15735">
    <property type="entry name" value="FCH AND DOUBLE SH3 DOMAINS PROTEIN"/>
    <property type="match status" value="1"/>
</dbReference>
<dbReference type="SMART" id="SM00109">
    <property type="entry name" value="C1"/>
    <property type="match status" value="1"/>
</dbReference>
<organism evidence="15 16">
    <name type="scientific">Cronartium quercuum f. sp. fusiforme G11</name>
    <dbReference type="NCBI Taxonomy" id="708437"/>
    <lineage>
        <taxon>Eukaryota</taxon>
        <taxon>Fungi</taxon>
        <taxon>Dikarya</taxon>
        <taxon>Basidiomycota</taxon>
        <taxon>Pucciniomycotina</taxon>
        <taxon>Pucciniomycetes</taxon>
        <taxon>Pucciniales</taxon>
        <taxon>Coleosporiaceae</taxon>
        <taxon>Cronartium</taxon>
    </lineage>
</organism>
<dbReference type="InterPro" id="IPR046349">
    <property type="entry name" value="C1-like_sf"/>
</dbReference>
<evidence type="ECO:0000259" key="13">
    <source>
        <dbReference type="PROSITE" id="PS50081"/>
    </source>
</evidence>
<evidence type="ECO:0000259" key="14">
    <source>
        <dbReference type="PROSITE" id="PS51741"/>
    </source>
</evidence>
<dbReference type="PRINTS" id="PR00008">
    <property type="entry name" value="DAGPEDOMAIN"/>
</dbReference>
<dbReference type="InterPro" id="IPR001452">
    <property type="entry name" value="SH3_domain"/>
</dbReference>
<protein>
    <recommendedName>
        <fullName evidence="7">Protein BZZ1</fullName>
    </recommendedName>
</protein>
<dbReference type="Pfam" id="PF00611">
    <property type="entry name" value="FCH"/>
    <property type="match status" value="1"/>
</dbReference>
<reference evidence="15" key="1">
    <citation type="submission" date="2013-11" db="EMBL/GenBank/DDBJ databases">
        <title>Genome sequence of the fusiform rust pathogen reveals effectors for host alternation and coevolution with pine.</title>
        <authorList>
            <consortium name="DOE Joint Genome Institute"/>
            <person name="Smith K."/>
            <person name="Pendleton A."/>
            <person name="Kubisiak T."/>
            <person name="Anderson C."/>
            <person name="Salamov A."/>
            <person name="Aerts A."/>
            <person name="Riley R."/>
            <person name="Clum A."/>
            <person name="Lindquist E."/>
            <person name="Ence D."/>
            <person name="Campbell M."/>
            <person name="Kronenberg Z."/>
            <person name="Feau N."/>
            <person name="Dhillon B."/>
            <person name="Hamelin R."/>
            <person name="Burleigh J."/>
            <person name="Smith J."/>
            <person name="Yandell M."/>
            <person name="Nelson C."/>
            <person name="Grigoriev I."/>
            <person name="Davis J."/>
        </authorList>
    </citation>
    <scope>NUCLEOTIDE SEQUENCE</scope>
    <source>
        <strain evidence="15">G11</strain>
    </source>
</reference>
<sequence>MDVAPPSFGRQLNDQLPRIQTIVQDHIGFLGDVREYLKERVALERHYGSSLQGIVKKAMEKRIKKEQAMAIGTEPSKPWSGSSSTLDAAWSRILSEADEEATDHTNLADSIQNQICEVLKAAERKKESTRKKHMEFAAKILSERDKIYNEKMKAKQRYDEACGAVESTRVKQGQAKDERHVEKAAKNMDSSTNEMMSCKNNYILALHVANEAKNRFYQVDLPSLGDDFQSLWSLTTFKLVSILKKIAELNGSYLDAQRSHNEHVLDASTTIDAISDQRLFIEFNYRPFVEPPDFVFEPCPIWHDTSEFALSAPEPKTLLQNKLVQSRSKADELQLLIEAKRNEISGLEKLREAYAHNESLGDPDEVVDNLLESVRQTITLEMQYTVLRKEIEVLEETLGDDQGSQRPHKFKTASFVTPTPCHVCKSNIWGLTKQGVTCKACSIHAHVKCGPKVPADCSGTAPQRNSRSRQSMGGFSGATLGTDTNIGRASSMVRNPSAAGTGLTRSATTAGSGATSASRRGVPSRRQVTRAKMLYGHEASTPFEVNVPESAIVTVITPDDGSGWIKVETQDKRQGLVPASYVEFINLDSTESEAPVIPPRMKQAKVLFDWTAQAPDEHSITVGEIVNLTEGGETYGEGWYEITKSGRKGIIPSNYVTML</sequence>
<dbReference type="SMART" id="SM00326">
    <property type="entry name" value="SH3"/>
    <property type="match status" value="2"/>
</dbReference>
<dbReference type="OrthoDB" id="8783038at2759"/>